<dbReference type="AlphaFoldDB" id="A0A7C9HTJ5"/>
<organism evidence="1 2">
    <name type="scientific">Deinococcus arboris</name>
    <dbReference type="NCBI Taxonomy" id="2682977"/>
    <lineage>
        <taxon>Bacteria</taxon>
        <taxon>Thermotogati</taxon>
        <taxon>Deinococcota</taxon>
        <taxon>Deinococci</taxon>
        <taxon>Deinococcales</taxon>
        <taxon>Deinococcaceae</taxon>
        <taxon>Deinococcus</taxon>
    </lineage>
</organism>
<evidence type="ECO:0000313" key="1">
    <source>
        <dbReference type="EMBL" id="MVN88593.1"/>
    </source>
</evidence>
<dbReference type="EMBL" id="WQLB01000031">
    <property type="protein sequence ID" value="MVN88593.1"/>
    <property type="molecule type" value="Genomic_DNA"/>
</dbReference>
<comment type="caution">
    <text evidence="1">The sequence shown here is derived from an EMBL/GenBank/DDBJ whole genome shotgun (WGS) entry which is preliminary data.</text>
</comment>
<proteinExistence type="predicted"/>
<dbReference type="RefSeq" id="WP_157460653.1">
    <property type="nucleotide sequence ID" value="NZ_WQLB01000031.1"/>
</dbReference>
<evidence type="ECO:0000313" key="2">
    <source>
        <dbReference type="Proteomes" id="UP000483286"/>
    </source>
</evidence>
<accession>A0A7C9HTJ5</accession>
<sequence>MTAPSTPGPWLPASASADRKVEDLRDRGYDVRWGGRGRDVTLTVTAPGETAKTHTAATCTACARDAYESAQENAGQRLKDEVNG</sequence>
<gene>
    <name evidence="1" type="ORF">GO986_17800</name>
</gene>
<name>A0A7C9HTJ5_9DEIO</name>
<protein>
    <submittedName>
        <fullName evidence="1">Uncharacterized protein</fullName>
    </submittedName>
</protein>
<keyword evidence="2" id="KW-1185">Reference proteome</keyword>
<reference evidence="1 2" key="1">
    <citation type="submission" date="2019-12" db="EMBL/GenBank/DDBJ databases">
        <title>Deinococcus sp. HMF7620 Genome sequencing and assembly.</title>
        <authorList>
            <person name="Kang H."/>
            <person name="Kim H."/>
            <person name="Joh K."/>
        </authorList>
    </citation>
    <scope>NUCLEOTIDE SEQUENCE [LARGE SCALE GENOMIC DNA]</scope>
    <source>
        <strain evidence="1 2">HMF7620</strain>
    </source>
</reference>
<dbReference type="Proteomes" id="UP000483286">
    <property type="component" value="Unassembled WGS sequence"/>
</dbReference>